<organism evidence="2 3">
    <name type="scientific">Lichtheimia corymbifera JMRC:FSU:9682</name>
    <dbReference type="NCBI Taxonomy" id="1263082"/>
    <lineage>
        <taxon>Eukaryota</taxon>
        <taxon>Fungi</taxon>
        <taxon>Fungi incertae sedis</taxon>
        <taxon>Mucoromycota</taxon>
        <taxon>Mucoromycotina</taxon>
        <taxon>Mucoromycetes</taxon>
        <taxon>Mucorales</taxon>
        <taxon>Lichtheimiaceae</taxon>
        <taxon>Lichtheimia</taxon>
    </lineage>
</organism>
<reference evidence="2" key="1">
    <citation type="submission" date="2013-08" db="EMBL/GenBank/DDBJ databases">
        <title>Gene expansion shapes genome architecture in the human pathogen Lichtheimia corymbifera: an evolutionary genomics analysis in the ancient terrestrial Mucorales (Mucoromycotina).</title>
        <authorList>
            <person name="Schwartze V.U."/>
            <person name="Winter S."/>
            <person name="Shelest E."/>
            <person name="Marcet-Houben M."/>
            <person name="Horn F."/>
            <person name="Wehner S."/>
            <person name="Hoffmann K."/>
            <person name="Riege K."/>
            <person name="Sammeth M."/>
            <person name="Nowrousian M."/>
            <person name="Valiante V."/>
            <person name="Linde J."/>
            <person name="Jacobsen I.D."/>
            <person name="Marz M."/>
            <person name="Brakhage A.A."/>
            <person name="Gabaldon T."/>
            <person name="Bocker S."/>
            <person name="Voigt K."/>
        </authorList>
    </citation>
    <scope>NUCLEOTIDE SEQUENCE [LARGE SCALE GENOMIC DNA]</scope>
    <source>
        <strain evidence="2">FSU 9682</strain>
    </source>
</reference>
<protein>
    <recommendedName>
        <fullName evidence="4">Cyclin N-terminal domain-containing protein</fullName>
    </recommendedName>
</protein>
<comment type="caution">
    <text evidence="2">The sequence shown here is derived from an EMBL/GenBank/DDBJ whole genome shotgun (WGS) entry which is preliminary data.</text>
</comment>
<evidence type="ECO:0000313" key="2">
    <source>
        <dbReference type="EMBL" id="CDH56871.1"/>
    </source>
</evidence>
<dbReference type="OrthoDB" id="244495at2759"/>
<dbReference type="STRING" id="1263082.A0A068S6H4"/>
<sequence length="236" mass="26341">MQQEESTLKKQPPSAITNAYNGSLEQAYLLLDAIQMNRGERLGSRCLAYLAKRVTDLWDAEPKPEPLHGVMNSLLDATPSPPPKGDLSFQTRLESFCRDTSPTLTICPSLTLLMAISYLERLKEKHTSIRGTDGCASRLVVAAYGVATKYIRANLRLITSHTGTADSNEPLTPPTPPTSDTSHNDKDIDNNSNQRALRMESELLHLLNYNLAIHEPSHLVWWSKTFEVIPDEYSHV</sequence>
<feature type="region of interest" description="Disordered" evidence="1">
    <location>
        <begin position="162"/>
        <end position="190"/>
    </location>
</feature>
<gene>
    <name evidence="2" type="ORF">LCOR_07874.1</name>
</gene>
<evidence type="ECO:0000313" key="3">
    <source>
        <dbReference type="Proteomes" id="UP000027586"/>
    </source>
</evidence>
<proteinExistence type="predicted"/>
<dbReference type="AlphaFoldDB" id="A0A068S6H4"/>
<keyword evidence="3" id="KW-1185">Reference proteome</keyword>
<dbReference type="Gene3D" id="1.10.472.10">
    <property type="entry name" value="Cyclin-like"/>
    <property type="match status" value="1"/>
</dbReference>
<dbReference type="VEuPathDB" id="FungiDB:LCOR_07874.1"/>
<dbReference type="Proteomes" id="UP000027586">
    <property type="component" value="Unassembled WGS sequence"/>
</dbReference>
<accession>A0A068S6H4</accession>
<dbReference type="EMBL" id="CBTN010000041">
    <property type="protein sequence ID" value="CDH56871.1"/>
    <property type="molecule type" value="Genomic_DNA"/>
</dbReference>
<evidence type="ECO:0000256" key="1">
    <source>
        <dbReference type="SAM" id="MobiDB-lite"/>
    </source>
</evidence>
<evidence type="ECO:0008006" key="4">
    <source>
        <dbReference type="Google" id="ProtNLM"/>
    </source>
</evidence>
<name>A0A068S6H4_9FUNG</name>